<dbReference type="AlphaFoldDB" id="A0A6C0DLY5"/>
<dbReference type="EMBL" id="MN739637">
    <property type="protein sequence ID" value="QHT17481.1"/>
    <property type="molecule type" value="Genomic_DNA"/>
</dbReference>
<sequence>MNNRENMYDIETYTDAELLDVLDLNNPTDRELEAKIVSLIRKYENMQNESGNKLAKFFDDIYKHFFDLESDNESVNQEDQYDQYQNTIEGFDDIPILVRDLSMQTVAGYKYDPETSINNGQTRTIQDPNKIRENIEKQKQEMLKDPKQSTQRDQNFMVQGLPSQPNTTKIGYTKSLDYTQDKLNPLLQQTIKRVISIDSQYRDNKRSLSTEFTFNLSDPLKDVVSLKLYSVQIPYTWYTINNNFGSNFFYLKGNTNGINNGNHDYIIDISAGNYSPTELATTVNESITKLKKQATDVSFGNTNIEYNPYTSLTKMTIDLTKQYNETSYYLKFPYWTNSNDNTQNGPRFKSIPAFLGFDNIENYPYIINSSKTLQLSTNAYSITEDTIVRKYFVDDSKNNYLTIIKYYGPGEYVSGISIVDLSFNITLSLRNDVTRNELLTDLSNQLALSPYLSSESSIKRIDITDPSKNNFENSYFQLKIKPNRYTTNNYSNSKIVVLFPYEIIPQGYSNIWTGLGSCFRFEYLINETNNIISDVSPIKQESNRYIILSNPYISLQCKAVNFALNENEIIFRISNSSSNGYSLAEYISAINDSIIRTNENTKYDRNLTGDINETNTFSYIGLDSKFHIQFDINKKFNQDKYIINLTNSFLSKVIGLNEIYYDLSFSNVFNSSFNQNASYTIDGSYIAVISPSGDYGNKAEPPHSIKSPTEKTYTTYQELETAINICFNNYVDELTGLNIFSGTNVNFKINPSTQKIDCSLTVIVQKILTERDYSIQFFDPSYNAIYPGTIDASSTWYKYLNIDKNTINIPYNLPVNTSNVSYSEIVGTDTVAQNNITITTGINDTIQIIPNEDGVNGSGISTITIPPNNYIRDNLIKTLNDSIKNISDASGSYFEIIKINGVERTIIRSNINKIYRANDYRVVFYDPYSFIKCYVGVTSVRNTTWDTTLGWVLGFRLSTEYVLSEYGSGQIVLINGDTGVSTNLFNYFMICLDDYNQNHLNDGLVTVTSKVTDVPLPSYVNKSNFQCDPVSGLLTYNTTSNVPADTKLTQNQLYALTQIANERKTISTTLSNNTTVNVKSYGSGPFVKDVFGLIPMKVSGLANGSSYVEFGGTLQNQERLYFGPVNIHRMTVKLVSDRGDIVDLNGANWSFSLICEQLYKQQPNGGK</sequence>
<accession>A0A6C0DLY5</accession>
<organism evidence="1">
    <name type="scientific">viral metagenome</name>
    <dbReference type="NCBI Taxonomy" id="1070528"/>
    <lineage>
        <taxon>unclassified sequences</taxon>
        <taxon>metagenomes</taxon>
        <taxon>organismal metagenomes</taxon>
    </lineage>
</organism>
<protein>
    <submittedName>
        <fullName evidence="1">Uncharacterized protein</fullName>
    </submittedName>
</protein>
<name>A0A6C0DLY5_9ZZZZ</name>
<evidence type="ECO:0000313" key="1">
    <source>
        <dbReference type="EMBL" id="QHT17481.1"/>
    </source>
</evidence>
<proteinExistence type="predicted"/>
<reference evidence="1" key="1">
    <citation type="journal article" date="2020" name="Nature">
        <title>Giant virus diversity and host interactions through global metagenomics.</title>
        <authorList>
            <person name="Schulz F."/>
            <person name="Roux S."/>
            <person name="Paez-Espino D."/>
            <person name="Jungbluth S."/>
            <person name="Walsh D.A."/>
            <person name="Denef V.J."/>
            <person name="McMahon K.D."/>
            <person name="Konstantinidis K.T."/>
            <person name="Eloe-Fadrosh E.A."/>
            <person name="Kyrpides N.C."/>
            <person name="Woyke T."/>
        </authorList>
    </citation>
    <scope>NUCLEOTIDE SEQUENCE</scope>
    <source>
        <strain evidence="1">GVMAG-M-3300023174-24</strain>
    </source>
</reference>